<dbReference type="PROSITE" id="PS51257">
    <property type="entry name" value="PROKAR_LIPOPROTEIN"/>
    <property type="match status" value="1"/>
</dbReference>
<keyword evidence="1" id="KW-0732">Signal</keyword>
<feature type="chain" id="PRO_5039318153" description="ABC transporter substrate-binding protein" evidence="1">
    <location>
        <begin position="28"/>
        <end position="466"/>
    </location>
</feature>
<proteinExistence type="predicted"/>
<dbReference type="Proteomes" id="UP000028123">
    <property type="component" value="Unassembled WGS sequence"/>
</dbReference>
<feature type="signal peptide" evidence="1">
    <location>
        <begin position="1"/>
        <end position="27"/>
    </location>
</feature>
<evidence type="ECO:0000256" key="1">
    <source>
        <dbReference type="SAM" id="SignalP"/>
    </source>
</evidence>
<organism evidence="2 3">
    <name type="scientific">Paenibacillus tyrfis</name>
    <dbReference type="NCBI Taxonomy" id="1501230"/>
    <lineage>
        <taxon>Bacteria</taxon>
        <taxon>Bacillati</taxon>
        <taxon>Bacillota</taxon>
        <taxon>Bacilli</taxon>
        <taxon>Bacillales</taxon>
        <taxon>Paenibacillaceae</taxon>
        <taxon>Paenibacillus</taxon>
    </lineage>
</organism>
<dbReference type="PANTHER" id="PTHR43649">
    <property type="entry name" value="ARABINOSE-BINDING PROTEIN-RELATED"/>
    <property type="match status" value="1"/>
</dbReference>
<sequence length="466" mass="52526">MNRSGTTRNRRNKLLLPLLAGALAWSAAGCNDAPAAAPPERTKLKVAYFNQEAFDNLYGDYFMVKFPQFEVEVIATAETMGPGKNPQKEMDKLLDEQKPDLIITGFWEYQRLAATGKLYELDSFIKQDKFDIENMLPTAIDYLRAKGSGKLYGLAPQFSSTVLFYNKGLFDQYKVSYPTEGMTWDALFELAGKFRGAKNEKDQIYGFHQPFKMSKFSMIQSMGWDMGLNVTDAKGRTVTIDTEAWQKVFSQITEAWKNGSMPVIVGKNNKGRWDKEDVDSDLFSQGRAAMTISSPWQIDQLQQSGSKIDWQIVRPPSTDGSSSWQRGFNLHPVFAIGAGSDQADKAWKVVRYFNSPEAAKVETKTSKELITRLGFVNTVDGRSMEPFYQVKYDDTLGTGMEMNPNPPSRFYEEFDKKADEQIEWIMTGKSTVRQALQQLQREGQQVLDEAWLAEPPESGTDGGAAK</sequence>
<accession>A0A081NZA6</accession>
<dbReference type="EMBL" id="JNVM01000019">
    <property type="protein sequence ID" value="KEQ23779.1"/>
    <property type="molecule type" value="Genomic_DNA"/>
</dbReference>
<comment type="caution">
    <text evidence="2">The sequence shown here is derived from an EMBL/GenBank/DDBJ whole genome shotgun (WGS) entry which is preliminary data.</text>
</comment>
<evidence type="ECO:0000313" key="3">
    <source>
        <dbReference type="Proteomes" id="UP000028123"/>
    </source>
</evidence>
<protein>
    <recommendedName>
        <fullName evidence="4">ABC transporter substrate-binding protein</fullName>
    </recommendedName>
</protein>
<reference evidence="2 3" key="1">
    <citation type="submission" date="2014-06" db="EMBL/GenBank/DDBJ databases">
        <title>Draft genome sequence of Paenibacillus sp. MSt1.</title>
        <authorList>
            <person name="Aw Y.K."/>
            <person name="Ong K.S."/>
            <person name="Gan H.M."/>
            <person name="Lee S.M."/>
        </authorList>
    </citation>
    <scope>NUCLEOTIDE SEQUENCE [LARGE SCALE GENOMIC DNA]</scope>
    <source>
        <strain evidence="2 3">MSt1</strain>
    </source>
</reference>
<evidence type="ECO:0000313" key="2">
    <source>
        <dbReference type="EMBL" id="KEQ23779.1"/>
    </source>
</evidence>
<name>A0A081NZA6_9BACL</name>
<evidence type="ECO:0008006" key="4">
    <source>
        <dbReference type="Google" id="ProtNLM"/>
    </source>
</evidence>
<dbReference type="Pfam" id="PF13416">
    <property type="entry name" value="SBP_bac_8"/>
    <property type="match status" value="1"/>
</dbReference>
<keyword evidence="3" id="KW-1185">Reference proteome</keyword>
<dbReference type="AlphaFoldDB" id="A0A081NZA6"/>
<dbReference type="InterPro" id="IPR050490">
    <property type="entry name" value="Bact_solute-bd_prot1"/>
</dbReference>
<dbReference type="Gene3D" id="3.40.190.10">
    <property type="entry name" value="Periplasmic binding protein-like II"/>
    <property type="match status" value="1"/>
</dbReference>
<dbReference type="OrthoDB" id="2675752at2"/>
<gene>
    <name evidence="2" type="ORF">ET33_12105</name>
</gene>
<dbReference type="eggNOG" id="COG1653">
    <property type="taxonomic scope" value="Bacteria"/>
</dbReference>
<dbReference type="SUPFAM" id="SSF53850">
    <property type="entry name" value="Periplasmic binding protein-like II"/>
    <property type="match status" value="1"/>
</dbReference>
<dbReference type="PANTHER" id="PTHR43649:SF12">
    <property type="entry name" value="DIACETYLCHITOBIOSE BINDING PROTEIN DASA"/>
    <property type="match status" value="1"/>
</dbReference>
<dbReference type="RefSeq" id="WP_036687208.1">
    <property type="nucleotide sequence ID" value="NZ_JNVM01000019.1"/>
</dbReference>
<dbReference type="InterPro" id="IPR006059">
    <property type="entry name" value="SBP"/>
</dbReference>